<dbReference type="Pfam" id="PF05486">
    <property type="entry name" value="SRP9-21"/>
    <property type="match status" value="1"/>
</dbReference>
<keyword evidence="3" id="KW-1185">Reference proteome</keyword>
<dbReference type="GO" id="GO:0008312">
    <property type="term" value="F:7S RNA binding"/>
    <property type="evidence" value="ECO:0007669"/>
    <property type="project" value="InterPro"/>
</dbReference>
<dbReference type="AlphaFoldDB" id="A0A2N1JAZ9"/>
<organism evidence="2 3">
    <name type="scientific">Malassezia vespertilionis</name>
    <dbReference type="NCBI Taxonomy" id="2020962"/>
    <lineage>
        <taxon>Eukaryota</taxon>
        <taxon>Fungi</taxon>
        <taxon>Dikarya</taxon>
        <taxon>Basidiomycota</taxon>
        <taxon>Ustilaginomycotina</taxon>
        <taxon>Malasseziomycetes</taxon>
        <taxon>Malasseziales</taxon>
        <taxon>Malasseziaceae</taxon>
        <taxon>Malassezia</taxon>
    </lineage>
</organism>
<name>A0A2N1JAZ9_9BASI</name>
<dbReference type="InterPro" id="IPR039914">
    <property type="entry name" value="SRP9-like"/>
</dbReference>
<dbReference type="PANTHER" id="PTHR12834:SF12">
    <property type="entry name" value="SIGNAL RECOGNITION PARTICLE 9 KDA PROTEIN"/>
    <property type="match status" value="1"/>
</dbReference>
<dbReference type="GO" id="GO:0005786">
    <property type="term" value="C:signal recognition particle, endoplasmic reticulum targeting"/>
    <property type="evidence" value="ECO:0007669"/>
    <property type="project" value="TreeGrafter"/>
</dbReference>
<dbReference type="InterPro" id="IPR039432">
    <property type="entry name" value="SRP9_dom"/>
</dbReference>
<dbReference type="Gene3D" id="3.30.720.10">
    <property type="entry name" value="Signal recognition particle alu RNA binding heterodimer, srp9/1"/>
    <property type="match status" value="1"/>
</dbReference>
<gene>
    <name evidence="2" type="ORF">MVES_002302</name>
</gene>
<proteinExistence type="predicted"/>
<dbReference type="PANTHER" id="PTHR12834">
    <property type="entry name" value="SIGNAL RECOGNITION PARTICLE 9 KDA PROTEIN"/>
    <property type="match status" value="1"/>
</dbReference>
<dbReference type="SUPFAM" id="SSF54762">
    <property type="entry name" value="Signal recognition particle alu RNA binding heterodimer, SRP9/14"/>
    <property type="match status" value="1"/>
</dbReference>
<evidence type="ECO:0000313" key="2">
    <source>
        <dbReference type="EMBL" id="PKI83729.1"/>
    </source>
</evidence>
<reference evidence="2 3" key="1">
    <citation type="submission" date="2017-10" db="EMBL/GenBank/DDBJ databases">
        <title>A novel species of cold-tolerant Malassezia isolated from bats.</title>
        <authorList>
            <person name="Lorch J.M."/>
            <person name="Palmer J.M."/>
            <person name="Vanderwolf K.J."/>
            <person name="Schmidt K.Z."/>
            <person name="Verant M.L."/>
            <person name="Weller T.J."/>
            <person name="Blehert D.S."/>
        </authorList>
    </citation>
    <scope>NUCLEOTIDE SEQUENCE [LARGE SCALE GENOMIC DNA]</scope>
    <source>
        <strain evidence="2 3">NWHC:44797-103</strain>
    </source>
</reference>
<protein>
    <recommendedName>
        <fullName evidence="1">SRP9 domain-containing protein</fullName>
    </recommendedName>
</protein>
<dbReference type="STRING" id="2020962.A0A2N1JAZ9"/>
<evidence type="ECO:0000259" key="1">
    <source>
        <dbReference type="Pfam" id="PF05486"/>
    </source>
</evidence>
<dbReference type="GO" id="GO:0006614">
    <property type="term" value="P:SRP-dependent cotranslational protein targeting to membrane"/>
    <property type="evidence" value="ECO:0007669"/>
    <property type="project" value="InterPro"/>
</dbReference>
<dbReference type="OrthoDB" id="360923at2759"/>
<accession>A0A2N1JAZ9</accession>
<feature type="domain" description="SRP9" evidence="1">
    <location>
        <begin position="5"/>
        <end position="69"/>
    </location>
</feature>
<dbReference type="Proteomes" id="UP000232875">
    <property type="component" value="Unassembled WGS sequence"/>
</dbReference>
<evidence type="ECO:0000313" key="3">
    <source>
        <dbReference type="Proteomes" id="UP000232875"/>
    </source>
</evidence>
<dbReference type="InterPro" id="IPR009018">
    <property type="entry name" value="Signal_recog_particle_SRP9/14"/>
</dbReference>
<sequence>MVYCKHWNEFKAQALALYARSPDVSRFVLKSRPNTETLILKVTDNHTTLKYRAKSTIILNRLDEFQKALLELMSNVKAPVDPSQMRPVGSAEASAP</sequence>
<dbReference type="EMBL" id="KZ454991">
    <property type="protein sequence ID" value="PKI83729.1"/>
    <property type="molecule type" value="Genomic_DNA"/>
</dbReference>